<evidence type="ECO:0000256" key="1">
    <source>
        <dbReference type="SAM" id="MobiDB-lite"/>
    </source>
</evidence>
<dbReference type="OrthoDB" id="718986at2759"/>
<evidence type="ECO:0000313" key="2">
    <source>
        <dbReference type="EMBL" id="KAF0928213.1"/>
    </source>
</evidence>
<dbReference type="EMBL" id="SPHZ02000003">
    <property type="protein sequence ID" value="KAF0928213.1"/>
    <property type="molecule type" value="Genomic_DNA"/>
</dbReference>
<name>A0A6G1EU72_9ORYZ</name>
<organism evidence="2 3">
    <name type="scientific">Oryza meyeriana var. granulata</name>
    <dbReference type="NCBI Taxonomy" id="110450"/>
    <lineage>
        <taxon>Eukaryota</taxon>
        <taxon>Viridiplantae</taxon>
        <taxon>Streptophyta</taxon>
        <taxon>Embryophyta</taxon>
        <taxon>Tracheophyta</taxon>
        <taxon>Spermatophyta</taxon>
        <taxon>Magnoliopsida</taxon>
        <taxon>Liliopsida</taxon>
        <taxon>Poales</taxon>
        <taxon>Poaceae</taxon>
        <taxon>BOP clade</taxon>
        <taxon>Oryzoideae</taxon>
        <taxon>Oryzeae</taxon>
        <taxon>Oryzinae</taxon>
        <taxon>Oryza</taxon>
        <taxon>Oryza meyeriana</taxon>
    </lineage>
</organism>
<protein>
    <submittedName>
        <fullName evidence="2">Uncharacterized protein</fullName>
    </submittedName>
</protein>
<sequence>MKVEAIVESAGYETLTTDELFSKLKSKEIDVLSKRKLKNPTGTSSTDVPMALVSGNDELEALDDDQLALLSNKFKRVYENRRNRRRSEGCFSCGERDASSNSNDSDSEDELPKKKTDGLCFLADIKGGICTMAVDDDEASDRSDNSSDNEIGMSIAQIKRSERFGPGYDLKYVFGEKSGGPVDEKNPPLAKYTGPPPKKEGSGVTPEGLLVEPSRSAPKKQFLLTYSYSCTTSE</sequence>
<proteinExistence type="predicted"/>
<reference evidence="2 3" key="1">
    <citation type="submission" date="2019-11" db="EMBL/GenBank/DDBJ databases">
        <title>Whole genome sequence of Oryza granulata.</title>
        <authorList>
            <person name="Li W."/>
        </authorList>
    </citation>
    <scope>NUCLEOTIDE SEQUENCE [LARGE SCALE GENOMIC DNA]</scope>
    <source>
        <strain evidence="3">cv. Menghai</strain>
        <tissue evidence="2">Leaf</tissue>
    </source>
</reference>
<accession>A0A6G1EU72</accession>
<keyword evidence="3" id="KW-1185">Reference proteome</keyword>
<dbReference type="Proteomes" id="UP000479710">
    <property type="component" value="Unassembled WGS sequence"/>
</dbReference>
<evidence type="ECO:0000313" key="3">
    <source>
        <dbReference type="Proteomes" id="UP000479710"/>
    </source>
</evidence>
<feature type="region of interest" description="Disordered" evidence="1">
    <location>
        <begin position="177"/>
        <end position="206"/>
    </location>
</feature>
<gene>
    <name evidence="2" type="ORF">E2562_038455</name>
</gene>
<comment type="caution">
    <text evidence="2">The sequence shown here is derived from an EMBL/GenBank/DDBJ whole genome shotgun (WGS) entry which is preliminary data.</text>
</comment>
<feature type="region of interest" description="Disordered" evidence="1">
    <location>
        <begin position="89"/>
        <end position="113"/>
    </location>
</feature>
<dbReference type="AlphaFoldDB" id="A0A6G1EU72"/>